<name>A0A392UQN8_9FABA</name>
<dbReference type="Proteomes" id="UP000265520">
    <property type="component" value="Unassembled WGS sequence"/>
</dbReference>
<accession>A0A392UQN8</accession>
<comment type="caution">
    <text evidence="1">The sequence shown here is derived from an EMBL/GenBank/DDBJ whole genome shotgun (WGS) entry which is preliminary data.</text>
</comment>
<dbReference type="EMBL" id="LXQA010876505">
    <property type="protein sequence ID" value="MCI75168.1"/>
    <property type="molecule type" value="Genomic_DNA"/>
</dbReference>
<dbReference type="AlphaFoldDB" id="A0A392UQN8"/>
<reference evidence="1 2" key="1">
    <citation type="journal article" date="2018" name="Front. Plant Sci.">
        <title>Red Clover (Trifolium pratense) and Zigzag Clover (T. medium) - A Picture of Genomic Similarities and Differences.</title>
        <authorList>
            <person name="Dluhosova J."/>
            <person name="Istvanek J."/>
            <person name="Nedelnik J."/>
            <person name="Repkova J."/>
        </authorList>
    </citation>
    <scope>NUCLEOTIDE SEQUENCE [LARGE SCALE GENOMIC DNA]</scope>
    <source>
        <strain evidence="2">cv. 10/8</strain>
        <tissue evidence="1">Leaf</tissue>
    </source>
</reference>
<feature type="non-terminal residue" evidence="1">
    <location>
        <position position="1"/>
    </location>
</feature>
<proteinExistence type="predicted"/>
<keyword evidence="2" id="KW-1185">Reference proteome</keyword>
<protein>
    <submittedName>
        <fullName evidence="1">Uncharacterized protein</fullName>
    </submittedName>
</protein>
<evidence type="ECO:0000313" key="2">
    <source>
        <dbReference type="Proteomes" id="UP000265520"/>
    </source>
</evidence>
<organism evidence="1 2">
    <name type="scientific">Trifolium medium</name>
    <dbReference type="NCBI Taxonomy" id="97028"/>
    <lineage>
        <taxon>Eukaryota</taxon>
        <taxon>Viridiplantae</taxon>
        <taxon>Streptophyta</taxon>
        <taxon>Embryophyta</taxon>
        <taxon>Tracheophyta</taxon>
        <taxon>Spermatophyta</taxon>
        <taxon>Magnoliopsida</taxon>
        <taxon>eudicotyledons</taxon>
        <taxon>Gunneridae</taxon>
        <taxon>Pentapetalae</taxon>
        <taxon>rosids</taxon>
        <taxon>fabids</taxon>
        <taxon>Fabales</taxon>
        <taxon>Fabaceae</taxon>
        <taxon>Papilionoideae</taxon>
        <taxon>50 kb inversion clade</taxon>
        <taxon>NPAAA clade</taxon>
        <taxon>Hologalegina</taxon>
        <taxon>IRL clade</taxon>
        <taxon>Trifolieae</taxon>
        <taxon>Trifolium</taxon>
    </lineage>
</organism>
<evidence type="ECO:0000313" key="1">
    <source>
        <dbReference type="EMBL" id="MCI75168.1"/>
    </source>
</evidence>
<sequence length="35" mass="4010">LLSKEYPRKANVLKPPLKNPVYKSEEQTLEAVGRL</sequence>